<dbReference type="EMBL" id="CP079194">
    <property type="protein sequence ID" value="QXT41186.1"/>
    <property type="molecule type" value="Genomic_DNA"/>
</dbReference>
<dbReference type="PANTHER" id="PTHR22617">
    <property type="entry name" value="CHEMOTAXIS SENSOR HISTIDINE KINASE-RELATED"/>
    <property type="match status" value="1"/>
</dbReference>
<dbReference type="KEGG" id="gce:KYE46_08250"/>
<sequence>MTQVDAPEKPSRPADALSTEVVAFRVAGQDFCFDIMSVREIRGWTETTTLPHAQSYVKGVINLRGSVVPVVDLADRLGFGPTEPSARHVIIITVVAGQTIGLLADVVSDILAVPDSAMHSVPEMVSDQVKAFISGVVLVDDRMIRRLDLHRVLPSDGQHAA</sequence>
<organism evidence="2 3">
    <name type="scientific">Gymnodinialimonas ceratoperidinii</name>
    <dbReference type="NCBI Taxonomy" id="2856823"/>
    <lineage>
        <taxon>Bacteria</taxon>
        <taxon>Pseudomonadati</taxon>
        <taxon>Pseudomonadota</taxon>
        <taxon>Alphaproteobacteria</taxon>
        <taxon>Rhodobacterales</taxon>
        <taxon>Paracoccaceae</taxon>
        <taxon>Gymnodinialimonas</taxon>
    </lineage>
</organism>
<dbReference type="AlphaFoldDB" id="A0A8F6TYD3"/>
<dbReference type="CDD" id="cd00732">
    <property type="entry name" value="CheW"/>
    <property type="match status" value="1"/>
</dbReference>
<evidence type="ECO:0000259" key="1">
    <source>
        <dbReference type="PROSITE" id="PS50851"/>
    </source>
</evidence>
<name>A0A8F6TYD3_9RHOB</name>
<dbReference type="GO" id="GO:0007165">
    <property type="term" value="P:signal transduction"/>
    <property type="evidence" value="ECO:0007669"/>
    <property type="project" value="InterPro"/>
</dbReference>
<accession>A0A8F6TYD3</accession>
<keyword evidence="3" id="KW-1185">Reference proteome</keyword>
<gene>
    <name evidence="2" type="ORF">KYE46_08250</name>
</gene>
<evidence type="ECO:0000313" key="2">
    <source>
        <dbReference type="EMBL" id="QXT41186.1"/>
    </source>
</evidence>
<reference evidence="2 3" key="1">
    <citation type="submission" date="2021-07" db="EMBL/GenBank/DDBJ databases">
        <title>A novel Jannaschia species isolated from marine dinoflagellate Ceratoperidinium margalefii.</title>
        <authorList>
            <person name="Jiang Y."/>
            <person name="Li Z."/>
        </authorList>
    </citation>
    <scope>NUCLEOTIDE SEQUENCE [LARGE SCALE GENOMIC DNA]</scope>
    <source>
        <strain evidence="2 3">J12C1-MA-4</strain>
    </source>
</reference>
<dbReference type="GO" id="GO:0005829">
    <property type="term" value="C:cytosol"/>
    <property type="evidence" value="ECO:0007669"/>
    <property type="project" value="TreeGrafter"/>
</dbReference>
<evidence type="ECO:0000313" key="3">
    <source>
        <dbReference type="Proteomes" id="UP000825009"/>
    </source>
</evidence>
<dbReference type="Proteomes" id="UP000825009">
    <property type="component" value="Chromosome"/>
</dbReference>
<proteinExistence type="predicted"/>
<dbReference type="PROSITE" id="PS50851">
    <property type="entry name" value="CHEW"/>
    <property type="match status" value="1"/>
</dbReference>
<dbReference type="GO" id="GO:0006935">
    <property type="term" value="P:chemotaxis"/>
    <property type="evidence" value="ECO:0007669"/>
    <property type="project" value="InterPro"/>
</dbReference>
<dbReference type="Pfam" id="PF01584">
    <property type="entry name" value="CheW"/>
    <property type="match status" value="1"/>
</dbReference>
<dbReference type="InterPro" id="IPR039315">
    <property type="entry name" value="CheW"/>
</dbReference>
<protein>
    <submittedName>
        <fullName evidence="2">Chemotaxis protein CheW</fullName>
    </submittedName>
</protein>
<feature type="domain" description="CheW-like" evidence="1">
    <location>
        <begin position="18"/>
        <end position="158"/>
    </location>
</feature>
<dbReference type="RefSeq" id="WP_219004843.1">
    <property type="nucleotide sequence ID" value="NZ_CP079194.1"/>
</dbReference>
<dbReference type="SMART" id="SM00260">
    <property type="entry name" value="CheW"/>
    <property type="match status" value="1"/>
</dbReference>
<dbReference type="InterPro" id="IPR002545">
    <property type="entry name" value="CheW-lke_dom"/>
</dbReference>
<dbReference type="PANTHER" id="PTHR22617:SF23">
    <property type="entry name" value="CHEMOTAXIS PROTEIN CHEW"/>
    <property type="match status" value="1"/>
</dbReference>